<dbReference type="AlphaFoldDB" id="A0A7W8QI80"/>
<organism evidence="2 3">
    <name type="scientific">Nocardiopsis composta</name>
    <dbReference type="NCBI Taxonomy" id="157465"/>
    <lineage>
        <taxon>Bacteria</taxon>
        <taxon>Bacillati</taxon>
        <taxon>Actinomycetota</taxon>
        <taxon>Actinomycetes</taxon>
        <taxon>Streptosporangiales</taxon>
        <taxon>Nocardiopsidaceae</taxon>
        <taxon>Nocardiopsis</taxon>
    </lineage>
</organism>
<accession>A0A7W8QI80</accession>
<evidence type="ECO:0000313" key="2">
    <source>
        <dbReference type="EMBL" id="MBB5430233.1"/>
    </source>
</evidence>
<dbReference type="RefSeq" id="WP_184387958.1">
    <property type="nucleotide sequence ID" value="NZ_BAAAJD010000048.1"/>
</dbReference>
<dbReference type="InterPro" id="IPR027417">
    <property type="entry name" value="P-loop_NTPase"/>
</dbReference>
<reference evidence="2 3" key="1">
    <citation type="submission" date="2020-08" db="EMBL/GenBank/DDBJ databases">
        <title>Sequencing the genomes of 1000 actinobacteria strains.</title>
        <authorList>
            <person name="Klenk H.-P."/>
        </authorList>
    </citation>
    <scope>NUCLEOTIDE SEQUENCE [LARGE SCALE GENOMIC DNA]</scope>
    <source>
        <strain evidence="2 3">DSM 44551</strain>
    </source>
</reference>
<dbReference type="EMBL" id="JACHDB010000001">
    <property type="protein sequence ID" value="MBB5430233.1"/>
    <property type="molecule type" value="Genomic_DNA"/>
</dbReference>
<dbReference type="Proteomes" id="UP000572635">
    <property type="component" value="Unassembled WGS sequence"/>
</dbReference>
<name>A0A7W8QI80_9ACTN</name>
<keyword evidence="3" id="KW-1185">Reference proteome</keyword>
<feature type="compositionally biased region" description="Low complexity" evidence="1">
    <location>
        <begin position="258"/>
        <end position="268"/>
    </location>
</feature>
<evidence type="ECO:0000256" key="1">
    <source>
        <dbReference type="SAM" id="MobiDB-lite"/>
    </source>
</evidence>
<dbReference type="Gene3D" id="3.40.50.300">
    <property type="entry name" value="P-loop containing nucleotide triphosphate hydrolases"/>
    <property type="match status" value="1"/>
</dbReference>
<feature type="region of interest" description="Disordered" evidence="1">
    <location>
        <begin position="257"/>
        <end position="277"/>
    </location>
</feature>
<dbReference type="SUPFAM" id="SSF52540">
    <property type="entry name" value="P-loop containing nucleoside triphosphate hydrolases"/>
    <property type="match status" value="1"/>
</dbReference>
<sequence length="277" mass="29427">MPTAPWQPMIWIGGAPGAGKSTLARTLAHAEDLPLHPVDRWTYEHAARLPVPRAAEEATPDGAADAFVRYAGERLPLVLADVRGRGLGAVPALVEGPQLLPELAGPLPAGHAVWLLPDPALTRRARERRLAEADDPSARSRPGLFLGRDVLLTERIRKRAAVHGGAVVEVGPEPDWAQVGRDVRSALAAALRAAPRLEPGRPLAAQRRFENAAAARQITLWTATEGITDPVRFPFACECGRSGCAATCTATAPEYTDRPAGAPLLAPGHLPPGRLPR</sequence>
<proteinExistence type="predicted"/>
<gene>
    <name evidence="2" type="ORF">HDA36_000317</name>
</gene>
<evidence type="ECO:0000313" key="3">
    <source>
        <dbReference type="Proteomes" id="UP000572635"/>
    </source>
</evidence>
<dbReference type="CDD" id="cd02019">
    <property type="entry name" value="NK"/>
    <property type="match status" value="1"/>
</dbReference>
<protein>
    <submittedName>
        <fullName evidence="2">Uncharacterized protein</fullName>
    </submittedName>
</protein>
<comment type="caution">
    <text evidence="2">The sequence shown here is derived from an EMBL/GenBank/DDBJ whole genome shotgun (WGS) entry which is preliminary data.</text>
</comment>